<evidence type="ECO:0000313" key="2">
    <source>
        <dbReference type="EMBL" id="GAA3112601.1"/>
    </source>
</evidence>
<proteinExistence type="predicted"/>
<comment type="caution">
    <text evidence="2">The sequence shown here is derived from an EMBL/GenBank/DDBJ whole genome shotgun (WGS) entry which is preliminary data.</text>
</comment>
<sequence>MASLSPAGGEADARSPTAEVPDIATAHIPTNSAAAPARNFTDCSLLLLPVPCLPQRAGPAHQSPILLTPGLIRGLSPSPTALSLAKSVHGEVRGY</sequence>
<evidence type="ECO:0000256" key="1">
    <source>
        <dbReference type="SAM" id="MobiDB-lite"/>
    </source>
</evidence>
<dbReference type="Proteomes" id="UP001501637">
    <property type="component" value="Unassembled WGS sequence"/>
</dbReference>
<organism evidence="2 3">
    <name type="scientific">Streptomyces rectiviolaceus</name>
    <dbReference type="NCBI Taxonomy" id="332591"/>
    <lineage>
        <taxon>Bacteria</taxon>
        <taxon>Bacillati</taxon>
        <taxon>Actinomycetota</taxon>
        <taxon>Actinomycetes</taxon>
        <taxon>Kitasatosporales</taxon>
        <taxon>Streptomycetaceae</taxon>
        <taxon>Streptomyces</taxon>
    </lineage>
</organism>
<accession>A0ABP6MGK0</accession>
<name>A0ABP6MGK0_9ACTN</name>
<feature type="region of interest" description="Disordered" evidence="1">
    <location>
        <begin position="1"/>
        <end position="23"/>
    </location>
</feature>
<protein>
    <submittedName>
        <fullName evidence="2">Uncharacterized protein</fullName>
    </submittedName>
</protein>
<dbReference type="EMBL" id="BAAAUG010000069">
    <property type="protein sequence ID" value="GAA3112601.1"/>
    <property type="molecule type" value="Genomic_DNA"/>
</dbReference>
<gene>
    <name evidence="2" type="ORF">GCM10010449_38520</name>
</gene>
<reference evidence="3" key="1">
    <citation type="journal article" date="2019" name="Int. J. Syst. Evol. Microbiol.">
        <title>The Global Catalogue of Microorganisms (GCM) 10K type strain sequencing project: providing services to taxonomists for standard genome sequencing and annotation.</title>
        <authorList>
            <consortium name="The Broad Institute Genomics Platform"/>
            <consortium name="The Broad Institute Genome Sequencing Center for Infectious Disease"/>
            <person name="Wu L."/>
            <person name="Ma J."/>
        </authorList>
    </citation>
    <scope>NUCLEOTIDE SEQUENCE [LARGE SCALE GENOMIC DNA]</scope>
    <source>
        <strain evidence="3">JCM 9092</strain>
    </source>
</reference>
<keyword evidence="3" id="KW-1185">Reference proteome</keyword>
<evidence type="ECO:0000313" key="3">
    <source>
        <dbReference type="Proteomes" id="UP001501637"/>
    </source>
</evidence>